<dbReference type="GO" id="GO:0003723">
    <property type="term" value="F:RNA binding"/>
    <property type="evidence" value="ECO:0007669"/>
    <property type="project" value="InterPro"/>
</dbReference>
<feature type="domain" description="RING-type" evidence="5">
    <location>
        <begin position="269"/>
        <end position="321"/>
    </location>
</feature>
<gene>
    <name evidence="6" type="ORF">F511_07184</name>
</gene>
<dbReference type="Pfam" id="PF20431">
    <property type="entry name" value="E_motif"/>
    <property type="match status" value="1"/>
</dbReference>
<dbReference type="Proteomes" id="UP000250235">
    <property type="component" value="Unassembled WGS sequence"/>
</dbReference>
<dbReference type="SUPFAM" id="SSF48452">
    <property type="entry name" value="TPR-like"/>
    <property type="match status" value="1"/>
</dbReference>
<dbReference type="InterPro" id="IPR046960">
    <property type="entry name" value="PPR_At4g14850-like_plant"/>
</dbReference>
<dbReference type="PROSITE" id="PS51375">
    <property type="entry name" value="PPR"/>
    <property type="match status" value="3"/>
</dbReference>
<keyword evidence="2" id="KW-0862">Zinc</keyword>
<dbReference type="Gene3D" id="3.30.40.10">
    <property type="entry name" value="Zinc/RING finger domain, C3HC4 (zinc finger)"/>
    <property type="match status" value="1"/>
</dbReference>
<dbReference type="PROSITE" id="PS50089">
    <property type="entry name" value="ZF_RING_2"/>
    <property type="match status" value="1"/>
</dbReference>
<dbReference type="PANTHER" id="PTHR47926">
    <property type="entry name" value="PENTATRICOPEPTIDE REPEAT-CONTAINING PROTEIN"/>
    <property type="match status" value="1"/>
</dbReference>
<feature type="region of interest" description="Disordered" evidence="4">
    <location>
        <begin position="84"/>
        <end position="124"/>
    </location>
</feature>
<evidence type="ECO:0000256" key="1">
    <source>
        <dbReference type="ARBA" id="ARBA00022737"/>
    </source>
</evidence>
<dbReference type="AlphaFoldDB" id="A0A2Z7AQJ5"/>
<dbReference type="GO" id="GO:0005737">
    <property type="term" value="C:cytoplasm"/>
    <property type="evidence" value="ECO:0007669"/>
    <property type="project" value="UniProtKB-ARBA"/>
</dbReference>
<dbReference type="OrthoDB" id="185373at2759"/>
<dbReference type="SUPFAM" id="SSF57850">
    <property type="entry name" value="RING/U-box"/>
    <property type="match status" value="1"/>
</dbReference>
<proteinExistence type="predicted"/>
<evidence type="ECO:0000256" key="2">
    <source>
        <dbReference type="PROSITE-ProRule" id="PRU00175"/>
    </source>
</evidence>
<evidence type="ECO:0000313" key="6">
    <source>
        <dbReference type="EMBL" id="KZV24085.1"/>
    </source>
</evidence>
<dbReference type="InterPro" id="IPR013083">
    <property type="entry name" value="Znf_RING/FYVE/PHD"/>
</dbReference>
<evidence type="ECO:0000256" key="4">
    <source>
        <dbReference type="SAM" id="MobiDB-lite"/>
    </source>
</evidence>
<name>A0A2Z7AQJ5_9LAMI</name>
<dbReference type="InterPro" id="IPR002885">
    <property type="entry name" value="PPR_rpt"/>
</dbReference>
<feature type="repeat" description="PPR" evidence="3">
    <location>
        <begin position="686"/>
        <end position="720"/>
    </location>
</feature>
<feature type="compositionally biased region" description="Acidic residues" evidence="4">
    <location>
        <begin position="93"/>
        <end position="124"/>
    </location>
</feature>
<dbReference type="Gene3D" id="1.25.40.10">
    <property type="entry name" value="Tetratricopeptide repeat domain"/>
    <property type="match status" value="3"/>
</dbReference>
<evidence type="ECO:0000256" key="3">
    <source>
        <dbReference type="PROSITE-ProRule" id="PRU00708"/>
    </source>
</evidence>
<keyword evidence="2" id="KW-0863">Zinc-finger</keyword>
<dbReference type="PANTHER" id="PTHR47926:SF483">
    <property type="entry name" value="TETRATRICOPEPTIDE-LIKE HELICAL DOMAIN SUPERFAMILY"/>
    <property type="match status" value="1"/>
</dbReference>
<keyword evidence="2" id="KW-0479">Metal-binding</keyword>
<protein>
    <submittedName>
        <fullName evidence="6">Pentatricopeptide repeat-containing protein</fullName>
    </submittedName>
</protein>
<dbReference type="InterPro" id="IPR011990">
    <property type="entry name" value="TPR-like_helical_dom_sf"/>
</dbReference>
<dbReference type="FunFam" id="1.25.40.10:FF:000184">
    <property type="entry name" value="Pentatricopeptide repeat-containing protein, chloroplastic"/>
    <property type="match status" value="1"/>
</dbReference>
<dbReference type="GO" id="GO:0009451">
    <property type="term" value="P:RNA modification"/>
    <property type="evidence" value="ECO:0007669"/>
    <property type="project" value="InterPro"/>
</dbReference>
<dbReference type="Pfam" id="PF01535">
    <property type="entry name" value="PPR"/>
    <property type="match status" value="3"/>
</dbReference>
<keyword evidence="7" id="KW-1185">Reference proteome</keyword>
<dbReference type="Pfam" id="PF13639">
    <property type="entry name" value="zf-RING_2"/>
    <property type="match status" value="1"/>
</dbReference>
<feature type="compositionally biased region" description="Low complexity" evidence="4">
    <location>
        <begin position="1"/>
        <end position="13"/>
    </location>
</feature>
<keyword evidence="1" id="KW-0677">Repeat</keyword>
<dbReference type="FunFam" id="1.25.40.10:FF:000344">
    <property type="entry name" value="Pentatricopeptide repeat-containing protein"/>
    <property type="match status" value="1"/>
</dbReference>
<sequence>MENTNAKAAADAAVVEGEERNPNNAVDNPPSNGNDGENQRRRTPFTDLSQIDSDLALARTLQEQERAYMMLRMDGGDISDYGSWETGSFGHEDNDDVDHDDYDDATEEDNNVTDVELDDELDDDAEDVFDMYDRDEGEESERQNTELDPSAFSSDEAYARALQVAEEREMAARLLALAGINENEDYNQWVHSSLESMVSHAFFLILCHLHLSEDAWDEVDPDELSYEELLALGEVVGTESRGLSVDTIASLPSVNYKSQGEQAGISDSCVICRLDYEDGETLTVLSCKHSYHTECINNWLKINKALRMPFEAIVGLCPITHDCIRCIRDFQTKGIHGILLQQFRWGLEVAEENHTINKFISKARGGSILFKPSFGVMVDVSSSIFINLLDKCSSSLHQFKQIHAFLISSGLSNNHPFSGKILSLACNSLDIHYANRYFLQLPNPTIFHYNVLIRAFSNSKTPHRSILTFVQLLLHGVAANHLTYPFLVKASARLSDPLLGGCIHAHALRSGFVSDLFVSNSLIHMYGTCGEIANAEKVFDELLIRNLVSWNSILGAFANCGDVVSEALLVFERMRLNVLPKANEVTMVSVLCACSHLGALQQGKTMHQYIVQNRLPRTLVLRTSLVDMYAKCGAIEEALVVFREVSAKNTDVFLWNAMIGGLATHGYAVEALDLHKEMQELGIKGDEITYLCLLNACAHGGLVKEAWEYLDAIAKNGMMPKTEHYACVVDVLARAGHVDEAYCLVSQMPTEPTTSMLGALFNGCINYRKFEVAVAVGRKLIDLEGDHDGRYVGLSNVYAVIKWWGEARRTREAMESRGVKKFAGCSSVEVLGAVHTFIAHDKAHPRFQDIYFMLSVIVEHMRLSAHPKRIEIHFY</sequence>
<dbReference type="GO" id="GO:0008270">
    <property type="term" value="F:zinc ion binding"/>
    <property type="evidence" value="ECO:0007669"/>
    <property type="project" value="UniProtKB-KW"/>
</dbReference>
<dbReference type="NCBIfam" id="TIGR00756">
    <property type="entry name" value="PPR"/>
    <property type="match status" value="1"/>
</dbReference>
<reference evidence="6 7" key="1">
    <citation type="journal article" date="2015" name="Proc. Natl. Acad. Sci. U.S.A.">
        <title>The resurrection genome of Boea hygrometrica: A blueprint for survival of dehydration.</title>
        <authorList>
            <person name="Xiao L."/>
            <person name="Yang G."/>
            <person name="Zhang L."/>
            <person name="Yang X."/>
            <person name="Zhao S."/>
            <person name="Ji Z."/>
            <person name="Zhou Q."/>
            <person name="Hu M."/>
            <person name="Wang Y."/>
            <person name="Chen M."/>
            <person name="Xu Y."/>
            <person name="Jin H."/>
            <person name="Xiao X."/>
            <person name="Hu G."/>
            <person name="Bao F."/>
            <person name="Hu Y."/>
            <person name="Wan P."/>
            <person name="Li L."/>
            <person name="Deng X."/>
            <person name="Kuang T."/>
            <person name="Xiang C."/>
            <person name="Zhu J.K."/>
            <person name="Oliver M.J."/>
            <person name="He Y."/>
        </authorList>
    </citation>
    <scope>NUCLEOTIDE SEQUENCE [LARGE SCALE GENOMIC DNA]</scope>
    <source>
        <strain evidence="7">cv. XS01</strain>
    </source>
</reference>
<dbReference type="EMBL" id="KV012922">
    <property type="protein sequence ID" value="KZV24085.1"/>
    <property type="molecule type" value="Genomic_DNA"/>
</dbReference>
<organism evidence="6 7">
    <name type="scientific">Dorcoceras hygrometricum</name>
    <dbReference type="NCBI Taxonomy" id="472368"/>
    <lineage>
        <taxon>Eukaryota</taxon>
        <taxon>Viridiplantae</taxon>
        <taxon>Streptophyta</taxon>
        <taxon>Embryophyta</taxon>
        <taxon>Tracheophyta</taxon>
        <taxon>Spermatophyta</taxon>
        <taxon>Magnoliopsida</taxon>
        <taxon>eudicotyledons</taxon>
        <taxon>Gunneridae</taxon>
        <taxon>Pentapetalae</taxon>
        <taxon>asterids</taxon>
        <taxon>lamiids</taxon>
        <taxon>Lamiales</taxon>
        <taxon>Gesneriaceae</taxon>
        <taxon>Didymocarpoideae</taxon>
        <taxon>Trichosporeae</taxon>
        <taxon>Loxocarpinae</taxon>
        <taxon>Dorcoceras</taxon>
    </lineage>
</organism>
<evidence type="ECO:0000259" key="5">
    <source>
        <dbReference type="PROSITE" id="PS50089"/>
    </source>
</evidence>
<feature type="repeat" description="PPR" evidence="3">
    <location>
        <begin position="546"/>
        <end position="581"/>
    </location>
</feature>
<dbReference type="InterPro" id="IPR001841">
    <property type="entry name" value="Znf_RING"/>
</dbReference>
<dbReference type="Pfam" id="PF13041">
    <property type="entry name" value="PPR_2"/>
    <property type="match status" value="1"/>
</dbReference>
<dbReference type="InterPro" id="IPR046848">
    <property type="entry name" value="E_motif"/>
</dbReference>
<feature type="region of interest" description="Disordered" evidence="4">
    <location>
        <begin position="1"/>
        <end position="50"/>
    </location>
</feature>
<dbReference type="SMART" id="SM00184">
    <property type="entry name" value="RING"/>
    <property type="match status" value="1"/>
</dbReference>
<evidence type="ECO:0000313" key="7">
    <source>
        <dbReference type="Proteomes" id="UP000250235"/>
    </source>
</evidence>
<accession>A0A2Z7AQJ5</accession>
<feature type="repeat" description="PPR" evidence="3">
    <location>
        <begin position="651"/>
        <end position="685"/>
    </location>
</feature>
<feature type="compositionally biased region" description="Polar residues" evidence="4">
    <location>
        <begin position="22"/>
        <end position="36"/>
    </location>
</feature>